<comment type="cofactor">
    <cofactor evidence="1 7 9">
        <name>pyridoxal 5'-phosphate</name>
        <dbReference type="ChEBI" id="CHEBI:597326"/>
    </cofactor>
</comment>
<dbReference type="GO" id="GO:0008453">
    <property type="term" value="F:alanine-glyoxylate transaminase activity"/>
    <property type="evidence" value="ECO:0007669"/>
    <property type="project" value="TreeGrafter"/>
</dbReference>
<evidence type="ECO:0000313" key="12">
    <source>
        <dbReference type="Proteomes" id="UP000236173"/>
    </source>
</evidence>
<dbReference type="GO" id="GO:0004760">
    <property type="term" value="F:L-serine-pyruvate transaminase activity"/>
    <property type="evidence" value="ECO:0007669"/>
    <property type="project" value="UniProtKB-EC"/>
</dbReference>
<feature type="modified residue" description="N6-(pyridoxal phosphate)lysine" evidence="7">
    <location>
        <position position="193"/>
    </location>
</feature>
<sequence length="367" mass="40546">MFAEKELLLVPGPTPIPPQVQRAMVRAVINHRSPAYEELFAQLQEKLRRLFAVTGEVFVFPASGTGALEAMVVNFLSPGDPVLMVSIGWFGDRFGEIAERFGAKVTWLKVEWGNAATPASVAEAMDKAPQPFKAVLLTHNETSTAVVNPVRAIAQVVKERGALLLVDAVSGLGAMPLPMDEWQIDAVASASQKALMTPPGIGLVAVRESAWEAVERAQMPRYYWDLRLAREFQRRHQNPYTPPVTLLYGLDAALDLIFAEGLDAVFERHRRLRDLLRNGVREMGLALFVPDDAVASCSLTAIKVPDGVHGGDLIRRLRQHYRVEVAGGQEHLRGKILRISHMGYVHESDILLALEALRCALRDVRAQ</sequence>
<evidence type="ECO:0000256" key="2">
    <source>
        <dbReference type="ARBA" id="ARBA00009236"/>
    </source>
</evidence>
<protein>
    <submittedName>
        <fullName evidence="11">Serine-pyruvate aminotransferase</fullName>
        <ecNumber evidence="11">2.6.1.51</ecNumber>
    </submittedName>
</protein>
<evidence type="ECO:0000313" key="11">
    <source>
        <dbReference type="EMBL" id="GBC98654.1"/>
    </source>
</evidence>
<dbReference type="Pfam" id="PF00266">
    <property type="entry name" value="Aminotran_5"/>
    <property type="match status" value="1"/>
</dbReference>
<dbReference type="FunFam" id="3.40.640.10:FF:000027">
    <property type="entry name" value="Serine--pyruvate aminotransferase, mitochondrial"/>
    <property type="match status" value="1"/>
</dbReference>
<dbReference type="PIRSF" id="PIRSF000524">
    <property type="entry name" value="SPT"/>
    <property type="match status" value="1"/>
</dbReference>
<evidence type="ECO:0000256" key="5">
    <source>
        <dbReference type="ARBA" id="ARBA00022898"/>
    </source>
</evidence>
<reference evidence="12" key="1">
    <citation type="submission" date="2017-09" db="EMBL/GenBank/DDBJ databases">
        <title>Metaegenomics of thermophilic ammonia-oxidizing enrichment culture.</title>
        <authorList>
            <person name="Kato S."/>
            <person name="Suzuki K."/>
        </authorList>
    </citation>
    <scope>NUCLEOTIDE SEQUENCE [LARGE SCALE GENOMIC DNA]</scope>
</reference>
<dbReference type="InterPro" id="IPR020578">
    <property type="entry name" value="Aminotrans_V_PyrdxlP_BS"/>
</dbReference>
<evidence type="ECO:0000256" key="7">
    <source>
        <dbReference type="PIRSR" id="PIRSR000524-50"/>
    </source>
</evidence>
<gene>
    <name evidence="11" type="ORF">HRbin17_01168</name>
</gene>
<evidence type="ECO:0000256" key="6">
    <source>
        <dbReference type="PIRSR" id="PIRSR000524-1"/>
    </source>
</evidence>
<organism evidence="11 12">
    <name type="scientific">Candidatus Fervidibacter japonicus</name>
    <dbReference type="NCBI Taxonomy" id="2035412"/>
    <lineage>
        <taxon>Bacteria</taxon>
        <taxon>Candidatus Fervidibacterota</taxon>
        <taxon>Candidatus Fervidibacter</taxon>
    </lineage>
</organism>
<evidence type="ECO:0000256" key="1">
    <source>
        <dbReference type="ARBA" id="ARBA00001933"/>
    </source>
</evidence>
<dbReference type="InterPro" id="IPR000192">
    <property type="entry name" value="Aminotrans_V_dom"/>
</dbReference>
<evidence type="ECO:0000256" key="8">
    <source>
        <dbReference type="RuleBase" id="RU004075"/>
    </source>
</evidence>
<dbReference type="Gene3D" id="3.40.640.10">
    <property type="entry name" value="Type I PLP-dependent aspartate aminotransferase-like (Major domain)"/>
    <property type="match status" value="1"/>
</dbReference>
<dbReference type="PROSITE" id="PS00595">
    <property type="entry name" value="AA_TRANSFER_CLASS_5"/>
    <property type="match status" value="1"/>
</dbReference>
<keyword evidence="11" id="KW-0670">Pyruvate</keyword>
<dbReference type="InterPro" id="IPR015422">
    <property type="entry name" value="PyrdxlP-dep_Trfase_small"/>
</dbReference>
<dbReference type="PANTHER" id="PTHR21152">
    <property type="entry name" value="AMINOTRANSFERASE CLASS V"/>
    <property type="match status" value="1"/>
</dbReference>
<comment type="similarity">
    <text evidence="2 8">Belongs to the class-V pyridoxal-phosphate-dependent aminotransferase family.</text>
</comment>
<evidence type="ECO:0000259" key="10">
    <source>
        <dbReference type="Pfam" id="PF00266"/>
    </source>
</evidence>
<dbReference type="SUPFAM" id="SSF53383">
    <property type="entry name" value="PLP-dependent transferases"/>
    <property type="match status" value="1"/>
</dbReference>
<name>A0A2H5XBW8_9BACT</name>
<dbReference type="EC" id="2.6.1.51" evidence="11"/>
<keyword evidence="3 11" id="KW-0032">Aminotransferase</keyword>
<evidence type="ECO:0000256" key="3">
    <source>
        <dbReference type="ARBA" id="ARBA00022576"/>
    </source>
</evidence>
<proteinExistence type="inferred from homology"/>
<evidence type="ECO:0000256" key="4">
    <source>
        <dbReference type="ARBA" id="ARBA00022679"/>
    </source>
</evidence>
<dbReference type="Gene3D" id="3.90.1150.10">
    <property type="entry name" value="Aspartate Aminotransferase, domain 1"/>
    <property type="match status" value="1"/>
</dbReference>
<dbReference type="InterPro" id="IPR015421">
    <property type="entry name" value="PyrdxlP-dep_Trfase_major"/>
</dbReference>
<dbReference type="EMBL" id="BEHT01000013">
    <property type="protein sequence ID" value="GBC98654.1"/>
    <property type="molecule type" value="Genomic_DNA"/>
</dbReference>
<comment type="caution">
    <text evidence="11">The sequence shown here is derived from an EMBL/GenBank/DDBJ whole genome shotgun (WGS) entry which is preliminary data.</text>
</comment>
<keyword evidence="4 11" id="KW-0808">Transferase</keyword>
<dbReference type="InterPro" id="IPR015424">
    <property type="entry name" value="PyrdxlP-dep_Trfase"/>
</dbReference>
<keyword evidence="5 7" id="KW-0663">Pyridoxal phosphate</keyword>
<dbReference type="InterPro" id="IPR024169">
    <property type="entry name" value="SP_NH2Trfase/AEP_transaminase"/>
</dbReference>
<dbReference type="AlphaFoldDB" id="A0A2H5XBW8"/>
<evidence type="ECO:0000256" key="9">
    <source>
        <dbReference type="RuleBase" id="RU004504"/>
    </source>
</evidence>
<feature type="binding site" evidence="6">
    <location>
        <position position="338"/>
    </location>
    <ligand>
        <name>substrate</name>
    </ligand>
</feature>
<dbReference type="GO" id="GO:0019265">
    <property type="term" value="P:glycine biosynthetic process, by transamination of glyoxylate"/>
    <property type="evidence" value="ECO:0007669"/>
    <property type="project" value="TreeGrafter"/>
</dbReference>
<dbReference type="Proteomes" id="UP000236173">
    <property type="component" value="Unassembled WGS sequence"/>
</dbReference>
<accession>A0A2H5XBW8</accession>
<feature type="domain" description="Aminotransferase class V" evidence="10">
    <location>
        <begin position="28"/>
        <end position="349"/>
    </location>
</feature>
<dbReference type="PANTHER" id="PTHR21152:SF40">
    <property type="entry name" value="ALANINE--GLYOXYLATE AMINOTRANSFERASE"/>
    <property type="match status" value="1"/>
</dbReference>